<organism evidence="3 4">
    <name type="scientific">Piloderma croceum (strain F 1598)</name>
    <dbReference type="NCBI Taxonomy" id="765440"/>
    <lineage>
        <taxon>Eukaryota</taxon>
        <taxon>Fungi</taxon>
        <taxon>Dikarya</taxon>
        <taxon>Basidiomycota</taxon>
        <taxon>Agaricomycotina</taxon>
        <taxon>Agaricomycetes</taxon>
        <taxon>Agaricomycetidae</taxon>
        <taxon>Atheliales</taxon>
        <taxon>Atheliaceae</taxon>
        <taxon>Piloderma</taxon>
    </lineage>
</organism>
<dbReference type="Pfam" id="PF07714">
    <property type="entry name" value="PK_Tyr_Ser-Thr"/>
    <property type="match status" value="1"/>
</dbReference>
<dbReference type="GO" id="GO:0005524">
    <property type="term" value="F:ATP binding"/>
    <property type="evidence" value="ECO:0007669"/>
    <property type="project" value="InterPro"/>
</dbReference>
<dbReference type="SUPFAM" id="SSF56112">
    <property type="entry name" value="Protein kinase-like (PK-like)"/>
    <property type="match status" value="1"/>
</dbReference>
<dbReference type="STRING" id="765440.A0A0C3F3M1"/>
<keyword evidence="1" id="KW-0732">Signal</keyword>
<feature type="signal peptide" evidence="1">
    <location>
        <begin position="1"/>
        <end position="17"/>
    </location>
</feature>
<evidence type="ECO:0000313" key="4">
    <source>
        <dbReference type="Proteomes" id="UP000054166"/>
    </source>
</evidence>
<dbReference type="PANTHER" id="PTHR44329">
    <property type="entry name" value="SERINE/THREONINE-PROTEIN KINASE TNNI3K-RELATED"/>
    <property type="match status" value="1"/>
</dbReference>
<dbReference type="OrthoDB" id="1668230at2759"/>
<feature type="chain" id="PRO_5002164220" description="Protein kinase domain-containing protein" evidence="1">
    <location>
        <begin position="18"/>
        <end position="263"/>
    </location>
</feature>
<evidence type="ECO:0000256" key="1">
    <source>
        <dbReference type="SAM" id="SignalP"/>
    </source>
</evidence>
<gene>
    <name evidence="3" type="ORF">PILCRDRAFT_90233</name>
</gene>
<dbReference type="InterPro" id="IPR011009">
    <property type="entry name" value="Kinase-like_dom_sf"/>
</dbReference>
<protein>
    <recommendedName>
        <fullName evidence="2">Protein kinase domain-containing protein</fullName>
    </recommendedName>
</protein>
<dbReference type="InParanoid" id="A0A0C3F3M1"/>
<evidence type="ECO:0000313" key="3">
    <source>
        <dbReference type="EMBL" id="KIM79380.1"/>
    </source>
</evidence>
<dbReference type="PROSITE" id="PS50011">
    <property type="entry name" value="PROTEIN_KINASE_DOM"/>
    <property type="match status" value="1"/>
</dbReference>
<dbReference type="GO" id="GO:0004674">
    <property type="term" value="F:protein serine/threonine kinase activity"/>
    <property type="evidence" value="ECO:0007669"/>
    <property type="project" value="TreeGrafter"/>
</dbReference>
<reference evidence="3 4" key="1">
    <citation type="submission" date="2014-04" db="EMBL/GenBank/DDBJ databases">
        <authorList>
            <consortium name="DOE Joint Genome Institute"/>
            <person name="Kuo A."/>
            <person name="Tarkka M."/>
            <person name="Buscot F."/>
            <person name="Kohler A."/>
            <person name="Nagy L.G."/>
            <person name="Floudas D."/>
            <person name="Copeland A."/>
            <person name="Barry K.W."/>
            <person name="Cichocki N."/>
            <person name="Veneault-Fourrey C."/>
            <person name="LaButti K."/>
            <person name="Lindquist E.A."/>
            <person name="Lipzen A."/>
            <person name="Lundell T."/>
            <person name="Morin E."/>
            <person name="Murat C."/>
            <person name="Sun H."/>
            <person name="Tunlid A."/>
            <person name="Henrissat B."/>
            <person name="Grigoriev I.V."/>
            <person name="Hibbett D.S."/>
            <person name="Martin F."/>
            <person name="Nordberg H.P."/>
            <person name="Cantor M.N."/>
            <person name="Hua S.X."/>
        </authorList>
    </citation>
    <scope>NUCLEOTIDE SEQUENCE [LARGE SCALE GENOMIC DNA]</scope>
    <source>
        <strain evidence="3 4">F 1598</strain>
    </source>
</reference>
<reference evidence="4" key="2">
    <citation type="submission" date="2015-01" db="EMBL/GenBank/DDBJ databases">
        <title>Evolutionary Origins and Diversification of the Mycorrhizal Mutualists.</title>
        <authorList>
            <consortium name="DOE Joint Genome Institute"/>
            <consortium name="Mycorrhizal Genomics Consortium"/>
            <person name="Kohler A."/>
            <person name="Kuo A."/>
            <person name="Nagy L.G."/>
            <person name="Floudas D."/>
            <person name="Copeland A."/>
            <person name="Barry K.W."/>
            <person name="Cichocki N."/>
            <person name="Veneault-Fourrey C."/>
            <person name="LaButti K."/>
            <person name="Lindquist E.A."/>
            <person name="Lipzen A."/>
            <person name="Lundell T."/>
            <person name="Morin E."/>
            <person name="Murat C."/>
            <person name="Riley R."/>
            <person name="Ohm R."/>
            <person name="Sun H."/>
            <person name="Tunlid A."/>
            <person name="Henrissat B."/>
            <person name="Grigoriev I.V."/>
            <person name="Hibbett D.S."/>
            <person name="Martin F."/>
        </authorList>
    </citation>
    <scope>NUCLEOTIDE SEQUENCE [LARGE SCALE GENOMIC DNA]</scope>
    <source>
        <strain evidence="4">F 1598</strain>
    </source>
</reference>
<accession>A0A0C3F3M1</accession>
<dbReference type="PANTHER" id="PTHR44329:SF214">
    <property type="entry name" value="PROTEIN KINASE DOMAIN-CONTAINING PROTEIN"/>
    <property type="match status" value="1"/>
</dbReference>
<dbReference type="InterPro" id="IPR051681">
    <property type="entry name" value="Ser/Thr_Kinases-Pseudokinases"/>
</dbReference>
<dbReference type="HOGENOM" id="CLU_000288_7_4_1"/>
<dbReference type="InterPro" id="IPR000719">
    <property type="entry name" value="Prot_kinase_dom"/>
</dbReference>
<dbReference type="EMBL" id="KN833010">
    <property type="protein sequence ID" value="KIM79380.1"/>
    <property type="molecule type" value="Genomic_DNA"/>
</dbReference>
<sequence length="263" mass="29634">MLCGMIVLFCLVEINNLMWILEIGVCYRVYVDKVASLYKNILVSIWSPLSHDHVAPLLGVHANGHSPPELEVPFYKKGNILEHNRRSPGADKFVQIAQIAAGISYLHEEGVEHGNICPTNILIKDDGDACISDPCINSLMRQLKYDTHVPIPATWCYKPREELLSDTSMGPKADVYAWASVVYEVFSGKRPYSAYRQTGGIIRIINDGHRTLDRPLEISPKLWGIMQKCWKINAADRPTMPQVIGLVQDKRYADHPHQSVMTV</sequence>
<dbReference type="Proteomes" id="UP000054166">
    <property type="component" value="Unassembled WGS sequence"/>
</dbReference>
<dbReference type="InterPro" id="IPR001245">
    <property type="entry name" value="Ser-Thr/Tyr_kinase_cat_dom"/>
</dbReference>
<name>A0A0C3F3M1_PILCF</name>
<evidence type="ECO:0000259" key="2">
    <source>
        <dbReference type="PROSITE" id="PS50011"/>
    </source>
</evidence>
<feature type="domain" description="Protein kinase" evidence="2">
    <location>
        <begin position="1"/>
        <end position="258"/>
    </location>
</feature>
<dbReference type="Gene3D" id="1.10.510.10">
    <property type="entry name" value="Transferase(Phosphotransferase) domain 1"/>
    <property type="match status" value="1"/>
</dbReference>
<dbReference type="AlphaFoldDB" id="A0A0C3F3M1"/>
<proteinExistence type="predicted"/>
<keyword evidence="4" id="KW-1185">Reference proteome</keyword>